<keyword evidence="1" id="KW-0732">Signal</keyword>
<proteinExistence type="predicted"/>
<evidence type="ECO:0000313" key="3">
    <source>
        <dbReference type="Proteomes" id="UP000757890"/>
    </source>
</evidence>
<accession>A0A930B7M1</accession>
<protein>
    <submittedName>
        <fullName evidence="2">Uncharacterized protein</fullName>
    </submittedName>
</protein>
<sequence>MKKILFTLAAAIITAGTAYANWQEGSTSSLAVSGGEAAIQINLSAEQRLGINLNAVNDGKADAVFSTAINESNLILSDLPVALYGENGRKDASVSITQFVQTDNGKRFYVFQTGDIKGLRIVSYQKGEFTLAFDGSSLTGEEGDGTLEITKKDLLLHVDPPAGGSHSSAGSSVYVLTFNKATGMFTAAIR</sequence>
<name>A0A930B7M1_9FIRM</name>
<dbReference type="Proteomes" id="UP000757890">
    <property type="component" value="Unassembled WGS sequence"/>
</dbReference>
<reference evidence="2" key="1">
    <citation type="submission" date="2020-04" db="EMBL/GenBank/DDBJ databases">
        <title>Deep metagenomics examines the oral microbiome during advanced dental caries in children, revealing novel taxa and co-occurrences with host molecules.</title>
        <authorList>
            <person name="Baker J.L."/>
            <person name="Morton J.T."/>
            <person name="Dinis M."/>
            <person name="Alvarez R."/>
            <person name="Tran N.C."/>
            <person name="Knight R."/>
            <person name="Edlund A."/>
        </authorList>
    </citation>
    <scope>NUCLEOTIDE SEQUENCE</scope>
    <source>
        <strain evidence="2">JCVI_32_bin.14</strain>
    </source>
</reference>
<evidence type="ECO:0000313" key="2">
    <source>
        <dbReference type="EMBL" id="MBF1128960.1"/>
    </source>
</evidence>
<gene>
    <name evidence="2" type="ORF">HXL70_02815</name>
</gene>
<evidence type="ECO:0000256" key="1">
    <source>
        <dbReference type="SAM" id="SignalP"/>
    </source>
</evidence>
<dbReference type="AlphaFoldDB" id="A0A930B7M1"/>
<organism evidence="2 3">
    <name type="scientific">Dialister invisus</name>
    <dbReference type="NCBI Taxonomy" id="218538"/>
    <lineage>
        <taxon>Bacteria</taxon>
        <taxon>Bacillati</taxon>
        <taxon>Bacillota</taxon>
        <taxon>Negativicutes</taxon>
        <taxon>Veillonellales</taxon>
        <taxon>Veillonellaceae</taxon>
        <taxon>Dialister</taxon>
    </lineage>
</organism>
<feature type="chain" id="PRO_5037065887" evidence="1">
    <location>
        <begin position="21"/>
        <end position="190"/>
    </location>
</feature>
<feature type="signal peptide" evidence="1">
    <location>
        <begin position="1"/>
        <end position="20"/>
    </location>
</feature>
<comment type="caution">
    <text evidence="2">The sequence shown here is derived from an EMBL/GenBank/DDBJ whole genome shotgun (WGS) entry which is preliminary data.</text>
</comment>
<dbReference type="EMBL" id="JABZMK010000007">
    <property type="protein sequence ID" value="MBF1128960.1"/>
    <property type="molecule type" value="Genomic_DNA"/>
</dbReference>